<keyword evidence="2" id="KW-1133">Transmembrane helix</keyword>
<dbReference type="GO" id="GO:0003677">
    <property type="term" value="F:DNA binding"/>
    <property type="evidence" value="ECO:0007669"/>
    <property type="project" value="InterPro"/>
</dbReference>
<dbReference type="AlphaFoldDB" id="A0A844Z4Y1"/>
<sequence length="268" mass="29514">MVSPDNQKRNSLTRKIVVDLTIMTVIGIALAFIGPFGSFEQPLAYRLVAWLGFAYLGYAIYSPMSFVVEKLGSSLDLPRPGLWVAAVLFATIPMAVAVWSIGFLPGPIRMPTLEQALTIYMYVLVVGGGVTALFYALESRQVTPEAPAVARVDDDPRQEPPQPDPPIRFLERLPPNLGTNLIALEMEDHYVRAHTDMGSDLILLRMRDAVAELDGMDGAQVHRSWWVARSAVEGARREGRNVRLQLSSGLEAPVSRGAAPDLKEQGWF</sequence>
<dbReference type="SMART" id="SM00850">
    <property type="entry name" value="LytTR"/>
    <property type="match status" value="1"/>
</dbReference>
<name>A0A844Z4Y1_9SPHN</name>
<evidence type="ECO:0000256" key="2">
    <source>
        <dbReference type="SAM" id="Phobius"/>
    </source>
</evidence>
<feature type="transmembrane region" description="Helical" evidence="2">
    <location>
        <begin position="43"/>
        <end position="61"/>
    </location>
</feature>
<keyword evidence="5" id="KW-1185">Reference proteome</keyword>
<dbReference type="OrthoDB" id="7028951at2"/>
<reference evidence="4 5" key="1">
    <citation type="submission" date="2019-12" db="EMBL/GenBank/DDBJ databases">
        <title>Genomic-based taxomic classification of the family Erythrobacteraceae.</title>
        <authorList>
            <person name="Xu L."/>
        </authorList>
    </citation>
    <scope>NUCLEOTIDE SEQUENCE [LARGE SCALE GENOMIC DNA]</scope>
    <source>
        <strain evidence="4 5">KCTC 42006</strain>
    </source>
</reference>
<evidence type="ECO:0000256" key="1">
    <source>
        <dbReference type="SAM" id="MobiDB-lite"/>
    </source>
</evidence>
<feature type="transmembrane region" description="Helical" evidence="2">
    <location>
        <begin position="82"/>
        <end position="105"/>
    </location>
</feature>
<feature type="transmembrane region" description="Helical" evidence="2">
    <location>
        <begin position="117"/>
        <end position="137"/>
    </location>
</feature>
<dbReference type="PROSITE" id="PS50930">
    <property type="entry name" value="HTH_LYTTR"/>
    <property type="match status" value="1"/>
</dbReference>
<gene>
    <name evidence="4" type="ORF">GRI35_00415</name>
</gene>
<keyword evidence="2" id="KW-0472">Membrane</keyword>
<feature type="transmembrane region" description="Helical" evidence="2">
    <location>
        <begin position="16"/>
        <end position="37"/>
    </location>
</feature>
<dbReference type="InterPro" id="IPR007492">
    <property type="entry name" value="LytTR_DNA-bd_dom"/>
</dbReference>
<protein>
    <submittedName>
        <fullName evidence="4">LytTR family transcriptional regulator</fullName>
    </submittedName>
</protein>
<proteinExistence type="predicted"/>
<evidence type="ECO:0000313" key="5">
    <source>
        <dbReference type="Proteomes" id="UP000460290"/>
    </source>
</evidence>
<organism evidence="4 5">
    <name type="scientific">Pontixanthobacter aestiaquae</name>
    <dbReference type="NCBI Taxonomy" id="1509367"/>
    <lineage>
        <taxon>Bacteria</taxon>
        <taxon>Pseudomonadati</taxon>
        <taxon>Pseudomonadota</taxon>
        <taxon>Alphaproteobacteria</taxon>
        <taxon>Sphingomonadales</taxon>
        <taxon>Erythrobacteraceae</taxon>
        <taxon>Pontixanthobacter</taxon>
    </lineage>
</organism>
<accession>A0A844Z4Y1</accession>
<dbReference type="Proteomes" id="UP000460290">
    <property type="component" value="Unassembled WGS sequence"/>
</dbReference>
<comment type="caution">
    <text evidence="4">The sequence shown here is derived from an EMBL/GenBank/DDBJ whole genome shotgun (WGS) entry which is preliminary data.</text>
</comment>
<evidence type="ECO:0000313" key="4">
    <source>
        <dbReference type="EMBL" id="MXO81833.1"/>
    </source>
</evidence>
<feature type="region of interest" description="Disordered" evidence="1">
    <location>
        <begin position="146"/>
        <end position="165"/>
    </location>
</feature>
<dbReference type="Gene3D" id="2.40.50.1020">
    <property type="entry name" value="LytTr DNA-binding domain"/>
    <property type="match status" value="1"/>
</dbReference>
<dbReference type="Pfam" id="PF04397">
    <property type="entry name" value="LytTR"/>
    <property type="match status" value="1"/>
</dbReference>
<keyword evidence="2" id="KW-0812">Transmembrane</keyword>
<evidence type="ECO:0000259" key="3">
    <source>
        <dbReference type="PROSITE" id="PS50930"/>
    </source>
</evidence>
<feature type="domain" description="HTH LytTR-type" evidence="3">
    <location>
        <begin position="180"/>
        <end position="268"/>
    </location>
</feature>
<dbReference type="EMBL" id="WTYZ01000001">
    <property type="protein sequence ID" value="MXO81833.1"/>
    <property type="molecule type" value="Genomic_DNA"/>
</dbReference>